<sequence>MRTNRVHHVGKAVSEVRWVPDEVPRWVPDEVPRWVPDEVPRWVHGPRCREVINCSREGGIGTRFTMGSSMFTMGPLCREVINCSREGGISMRFTMGPRCREVINCSGEGGIKMHKIRDGFFAKRLVSLTRWVQ</sequence>
<comment type="caution">
    <text evidence="1">The sequence shown here is derived from an EMBL/GenBank/DDBJ whole genome shotgun (WGS) entry which is preliminary data.</text>
</comment>
<reference evidence="2" key="1">
    <citation type="journal article" date="2016" name="Nature">
        <title>The genome of the seagrass Zostera marina reveals angiosperm adaptation to the sea.</title>
        <authorList>
            <person name="Olsen J.L."/>
            <person name="Rouze P."/>
            <person name="Verhelst B."/>
            <person name="Lin Y.-C."/>
            <person name="Bayer T."/>
            <person name="Collen J."/>
            <person name="Dattolo E."/>
            <person name="De Paoli E."/>
            <person name="Dittami S."/>
            <person name="Maumus F."/>
            <person name="Michel G."/>
            <person name="Kersting A."/>
            <person name="Lauritano C."/>
            <person name="Lohaus R."/>
            <person name="Toepel M."/>
            <person name="Tonon T."/>
            <person name="Vanneste K."/>
            <person name="Amirebrahimi M."/>
            <person name="Brakel J."/>
            <person name="Bostroem C."/>
            <person name="Chovatia M."/>
            <person name="Grimwood J."/>
            <person name="Jenkins J.W."/>
            <person name="Jueterbock A."/>
            <person name="Mraz A."/>
            <person name="Stam W.T."/>
            <person name="Tice H."/>
            <person name="Bornberg-Bauer E."/>
            <person name="Green P.J."/>
            <person name="Pearson G.A."/>
            <person name="Procaccini G."/>
            <person name="Duarte C.M."/>
            <person name="Schmutz J."/>
            <person name="Reusch T.B.H."/>
            <person name="Van de Peer Y."/>
        </authorList>
    </citation>
    <scope>NUCLEOTIDE SEQUENCE [LARGE SCALE GENOMIC DNA]</scope>
    <source>
        <strain evidence="2">cv. Finnish</strain>
    </source>
</reference>
<organism evidence="1 2">
    <name type="scientific">Zostera marina</name>
    <name type="common">Eelgrass</name>
    <dbReference type="NCBI Taxonomy" id="29655"/>
    <lineage>
        <taxon>Eukaryota</taxon>
        <taxon>Viridiplantae</taxon>
        <taxon>Streptophyta</taxon>
        <taxon>Embryophyta</taxon>
        <taxon>Tracheophyta</taxon>
        <taxon>Spermatophyta</taxon>
        <taxon>Magnoliopsida</taxon>
        <taxon>Liliopsida</taxon>
        <taxon>Zosteraceae</taxon>
        <taxon>Zostera</taxon>
    </lineage>
</organism>
<accession>A0A0K9PDQ2</accession>
<dbReference type="EMBL" id="LFYR01000981">
    <property type="protein sequence ID" value="KMZ66350.1"/>
    <property type="molecule type" value="Genomic_DNA"/>
</dbReference>
<evidence type="ECO:0000313" key="2">
    <source>
        <dbReference type="Proteomes" id="UP000036987"/>
    </source>
</evidence>
<dbReference type="AlphaFoldDB" id="A0A0K9PDQ2"/>
<evidence type="ECO:0000313" key="1">
    <source>
        <dbReference type="EMBL" id="KMZ66350.1"/>
    </source>
</evidence>
<protein>
    <submittedName>
        <fullName evidence="1">Uncharacterized protein</fullName>
    </submittedName>
</protein>
<proteinExistence type="predicted"/>
<name>A0A0K9PDQ2_ZOSMR</name>
<dbReference type="Proteomes" id="UP000036987">
    <property type="component" value="Unassembled WGS sequence"/>
</dbReference>
<gene>
    <name evidence="1" type="ORF">ZOSMA_2G03670</name>
</gene>
<keyword evidence="2" id="KW-1185">Reference proteome</keyword>